<name>A0A413YT73_9FIRM</name>
<comment type="caution">
    <text evidence="1">The sequence shown here is derived from an EMBL/GenBank/DDBJ whole genome shotgun (WGS) entry which is preliminary data.</text>
</comment>
<dbReference type="EMBL" id="QSHO01000029">
    <property type="protein sequence ID" value="RHC12254.1"/>
    <property type="molecule type" value="Genomic_DNA"/>
</dbReference>
<reference evidence="1 2" key="1">
    <citation type="submission" date="2018-08" db="EMBL/GenBank/DDBJ databases">
        <title>A genome reference for cultivated species of the human gut microbiota.</title>
        <authorList>
            <person name="Zou Y."/>
            <person name="Xue W."/>
            <person name="Luo G."/>
        </authorList>
    </citation>
    <scope>NUCLEOTIDE SEQUENCE [LARGE SCALE GENOMIC DNA]</scope>
    <source>
        <strain evidence="1 2">AM37-1AC</strain>
    </source>
</reference>
<organism evidence="1 2">
    <name type="scientific">Roseburia intestinalis</name>
    <dbReference type="NCBI Taxonomy" id="166486"/>
    <lineage>
        <taxon>Bacteria</taxon>
        <taxon>Bacillati</taxon>
        <taxon>Bacillota</taxon>
        <taxon>Clostridia</taxon>
        <taxon>Lachnospirales</taxon>
        <taxon>Lachnospiraceae</taxon>
        <taxon>Roseburia</taxon>
    </lineage>
</organism>
<gene>
    <name evidence="1" type="ORF">DW856_19145</name>
</gene>
<dbReference type="Proteomes" id="UP000283513">
    <property type="component" value="Unassembled WGS sequence"/>
</dbReference>
<evidence type="ECO:0000313" key="2">
    <source>
        <dbReference type="Proteomes" id="UP000283513"/>
    </source>
</evidence>
<evidence type="ECO:0000313" key="1">
    <source>
        <dbReference type="EMBL" id="RHC12254.1"/>
    </source>
</evidence>
<accession>A0A413YT73</accession>
<sequence>MAVETHCKLRKAGGSMVENNRLPDTPWHVGYAKKQEDDPRRHKARCIHYRDGQCGWKANYSGKCLGSSHCMDYSESLEDFKKLQESRKTAEQIERDNIDKYKKSLEPKKEQLERSNNPYKYRKCSELNRCLVCDEHLYKEKYSLKRCRYCGMFYVDIDDSTRDEIMDIVKADPIFVMNIKRK</sequence>
<protein>
    <submittedName>
        <fullName evidence="1">Uncharacterized protein</fullName>
    </submittedName>
</protein>
<proteinExistence type="predicted"/>
<dbReference type="AlphaFoldDB" id="A0A413YT73"/>